<name>A0A5C3PDM5_9APHY</name>
<dbReference type="Proteomes" id="UP000308197">
    <property type="component" value="Unassembled WGS sequence"/>
</dbReference>
<dbReference type="EMBL" id="ML211158">
    <property type="protein sequence ID" value="TFK87341.1"/>
    <property type="molecule type" value="Genomic_DNA"/>
</dbReference>
<organism evidence="1 2">
    <name type="scientific">Polyporus arcularius HHB13444</name>
    <dbReference type="NCBI Taxonomy" id="1314778"/>
    <lineage>
        <taxon>Eukaryota</taxon>
        <taxon>Fungi</taxon>
        <taxon>Dikarya</taxon>
        <taxon>Basidiomycota</taxon>
        <taxon>Agaricomycotina</taxon>
        <taxon>Agaricomycetes</taxon>
        <taxon>Polyporales</taxon>
        <taxon>Polyporaceae</taxon>
        <taxon>Polyporus</taxon>
    </lineage>
</organism>
<keyword evidence="2" id="KW-1185">Reference proteome</keyword>
<dbReference type="AlphaFoldDB" id="A0A5C3PDM5"/>
<gene>
    <name evidence="1" type="ORF">K466DRAFT_115918</name>
</gene>
<reference evidence="1 2" key="1">
    <citation type="journal article" date="2019" name="Nat. Ecol. Evol.">
        <title>Megaphylogeny resolves global patterns of mushroom evolution.</title>
        <authorList>
            <person name="Varga T."/>
            <person name="Krizsan K."/>
            <person name="Foldi C."/>
            <person name="Dima B."/>
            <person name="Sanchez-Garcia M."/>
            <person name="Sanchez-Ramirez S."/>
            <person name="Szollosi G.J."/>
            <person name="Szarkandi J.G."/>
            <person name="Papp V."/>
            <person name="Albert L."/>
            <person name="Andreopoulos W."/>
            <person name="Angelini C."/>
            <person name="Antonin V."/>
            <person name="Barry K.W."/>
            <person name="Bougher N.L."/>
            <person name="Buchanan P."/>
            <person name="Buyck B."/>
            <person name="Bense V."/>
            <person name="Catcheside P."/>
            <person name="Chovatia M."/>
            <person name="Cooper J."/>
            <person name="Damon W."/>
            <person name="Desjardin D."/>
            <person name="Finy P."/>
            <person name="Geml J."/>
            <person name="Haridas S."/>
            <person name="Hughes K."/>
            <person name="Justo A."/>
            <person name="Karasinski D."/>
            <person name="Kautmanova I."/>
            <person name="Kiss B."/>
            <person name="Kocsube S."/>
            <person name="Kotiranta H."/>
            <person name="LaButti K.M."/>
            <person name="Lechner B.E."/>
            <person name="Liimatainen K."/>
            <person name="Lipzen A."/>
            <person name="Lukacs Z."/>
            <person name="Mihaltcheva S."/>
            <person name="Morgado L.N."/>
            <person name="Niskanen T."/>
            <person name="Noordeloos M.E."/>
            <person name="Ohm R.A."/>
            <person name="Ortiz-Santana B."/>
            <person name="Ovrebo C."/>
            <person name="Racz N."/>
            <person name="Riley R."/>
            <person name="Savchenko A."/>
            <person name="Shiryaev A."/>
            <person name="Soop K."/>
            <person name="Spirin V."/>
            <person name="Szebenyi C."/>
            <person name="Tomsovsky M."/>
            <person name="Tulloss R.E."/>
            <person name="Uehling J."/>
            <person name="Grigoriev I.V."/>
            <person name="Vagvolgyi C."/>
            <person name="Papp T."/>
            <person name="Martin F.M."/>
            <person name="Miettinen O."/>
            <person name="Hibbett D.S."/>
            <person name="Nagy L.G."/>
        </authorList>
    </citation>
    <scope>NUCLEOTIDE SEQUENCE [LARGE SCALE GENOMIC DNA]</scope>
    <source>
        <strain evidence="1 2">HHB13444</strain>
    </source>
</reference>
<protein>
    <submittedName>
        <fullName evidence="1">Uncharacterized protein</fullName>
    </submittedName>
</protein>
<evidence type="ECO:0000313" key="2">
    <source>
        <dbReference type="Proteomes" id="UP000308197"/>
    </source>
</evidence>
<accession>A0A5C3PDM5</accession>
<dbReference type="InParanoid" id="A0A5C3PDM5"/>
<proteinExistence type="predicted"/>
<sequence>MPDVLLWLHILVVSSLLFSSFVSYTRCIADTLIFVLSSLKRTSTWPMTITRTSNLPSKTIPARRSL</sequence>
<evidence type="ECO:0000313" key="1">
    <source>
        <dbReference type="EMBL" id="TFK87341.1"/>
    </source>
</evidence>